<keyword evidence="2" id="KW-0645">Protease</keyword>
<dbReference type="FunFam" id="3.30.310.130:FF:000006">
    <property type="entry name" value="Probable ubiquitin-like-specific protease 2B"/>
    <property type="match status" value="1"/>
</dbReference>
<organism evidence="8 9">
    <name type="scientific">Nyssa sinensis</name>
    <dbReference type="NCBI Taxonomy" id="561372"/>
    <lineage>
        <taxon>Eukaryota</taxon>
        <taxon>Viridiplantae</taxon>
        <taxon>Streptophyta</taxon>
        <taxon>Embryophyta</taxon>
        <taxon>Tracheophyta</taxon>
        <taxon>Spermatophyta</taxon>
        <taxon>Magnoliopsida</taxon>
        <taxon>eudicotyledons</taxon>
        <taxon>Gunneridae</taxon>
        <taxon>Pentapetalae</taxon>
        <taxon>asterids</taxon>
        <taxon>Cornales</taxon>
        <taxon>Nyssaceae</taxon>
        <taxon>Nyssa</taxon>
    </lineage>
</organism>
<evidence type="ECO:0000256" key="6">
    <source>
        <dbReference type="SAM" id="MobiDB-lite"/>
    </source>
</evidence>
<dbReference type="PANTHER" id="PTHR47764">
    <property type="entry name" value="UBIQUITIN-LIKE-SPECIFIC PROTEASE 2B-RELATED"/>
    <property type="match status" value="1"/>
</dbReference>
<keyword evidence="9" id="KW-1185">Reference proteome</keyword>
<proteinExistence type="inferred from homology"/>
<protein>
    <recommendedName>
        <fullName evidence="7">Ubiquitin-like protease family profile domain-containing protein</fullName>
    </recommendedName>
</protein>
<dbReference type="Gene3D" id="3.30.310.130">
    <property type="entry name" value="Ubiquitin-related"/>
    <property type="match status" value="1"/>
</dbReference>
<name>A0A5J5AZE5_9ASTE</name>
<evidence type="ECO:0000313" key="9">
    <source>
        <dbReference type="Proteomes" id="UP000325577"/>
    </source>
</evidence>
<dbReference type="GO" id="GO:0008234">
    <property type="term" value="F:cysteine-type peptidase activity"/>
    <property type="evidence" value="ECO:0007669"/>
    <property type="project" value="InterPro"/>
</dbReference>
<dbReference type="GO" id="GO:0006508">
    <property type="term" value="P:proteolysis"/>
    <property type="evidence" value="ECO:0007669"/>
    <property type="project" value="UniProtKB-KW"/>
</dbReference>
<feature type="compositionally biased region" description="Acidic residues" evidence="6">
    <location>
        <begin position="506"/>
        <end position="523"/>
    </location>
</feature>
<feature type="domain" description="Ubiquitin-like protease family profile" evidence="7">
    <location>
        <begin position="59"/>
        <end position="253"/>
    </location>
</feature>
<dbReference type="InterPro" id="IPR003653">
    <property type="entry name" value="Peptidase_C48_C"/>
</dbReference>
<dbReference type="AlphaFoldDB" id="A0A5J5AZE5"/>
<feature type="compositionally biased region" description="Polar residues" evidence="6">
    <location>
        <begin position="545"/>
        <end position="559"/>
    </location>
</feature>
<dbReference type="InterPro" id="IPR038765">
    <property type="entry name" value="Papain-like_cys_pep_sf"/>
</dbReference>
<dbReference type="SUPFAM" id="SSF54001">
    <property type="entry name" value="Cysteine proteinases"/>
    <property type="match status" value="1"/>
</dbReference>
<evidence type="ECO:0000313" key="8">
    <source>
        <dbReference type="EMBL" id="KAA8536405.1"/>
    </source>
</evidence>
<evidence type="ECO:0000256" key="3">
    <source>
        <dbReference type="ARBA" id="ARBA00022786"/>
    </source>
</evidence>
<keyword evidence="3" id="KW-0833">Ubl conjugation pathway</keyword>
<dbReference type="Proteomes" id="UP000325577">
    <property type="component" value="Linkage Group LG16"/>
</dbReference>
<dbReference type="Pfam" id="PF02902">
    <property type="entry name" value="Peptidase_C48"/>
    <property type="match status" value="1"/>
</dbReference>
<evidence type="ECO:0000256" key="1">
    <source>
        <dbReference type="ARBA" id="ARBA00005234"/>
    </source>
</evidence>
<dbReference type="EMBL" id="CM018039">
    <property type="protein sequence ID" value="KAA8536405.1"/>
    <property type="molecule type" value="Genomic_DNA"/>
</dbReference>
<comment type="similarity">
    <text evidence="1">Belongs to the peptidase C48 family.</text>
</comment>
<comment type="function">
    <text evidence="5">Protease that catalyzes two essential functions in the SUMO pathway: processing of full-length SUMOs to their mature forms and deconjugation of SUMO from targeted proteins.</text>
</comment>
<evidence type="ECO:0000256" key="2">
    <source>
        <dbReference type="ARBA" id="ARBA00022670"/>
    </source>
</evidence>
<dbReference type="Gene3D" id="1.10.418.20">
    <property type="match status" value="1"/>
</dbReference>
<accession>A0A5J5AZE5</accession>
<feature type="region of interest" description="Disordered" evidence="6">
    <location>
        <begin position="448"/>
        <end position="573"/>
    </location>
</feature>
<evidence type="ECO:0000256" key="4">
    <source>
        <dbReference type="ARBA" id="ARBA00022801"/>
    </source>
</evidence>
<evidence type="ECO:0000256" key="5">
    <source>
        <dbReference type="ARBA" id="ARBA00057729"/>
    </source>
</evidence>
<feature type="region of interest" description="Disordered" evidence="6">
    <location>
        <begin position="396"/>
        <end position="433"/>
    </location>
</feature>
<dbReference type="PROSITE" id="PS50600">
    <property type="entry name" value="ULP_PROTEASE"/>
    <property type="match status" value="1"/>
</dbReference>
<reference evidence="8 9" key="1">
    <citation type="submission" date="2019-09" db="EMBL/GenBank/DDBJ databases">
        <title>A chromosome-level genome assembly of the Chinese tupelo Nyssa sinensis.</title>
        <authorList>
            <person name="Yang X."/>
            <person name="Kang M."/>
            <person name="Yang Y."/>
            <person name="Xiong H."/>
            <person name="Wang M."/>
            <person name="Zhang Z."/>
            <person name="Wang Z."/>
            <person name="Wu H."/>
            <person name="Ma T."/>
            <person name="Liu J."/>
            <person name="Xi Z."/>
        </authorList>
    </citation>
    <scope>NUCLEOTIDE SEQUENCE [LARGE SCALE GENOMIC DNA]</scope>
    <source>
        <strain evidence="8">J267</strain>
        <tissue evidence="8">Leaf</tissue>
    </source>
</reference>
<dbReference type="PANTHER" id="PTHR47764:SF14">
    <property type="entry name" value="UBIQUITIN-LIKE PROTEASE FAMILY PROFILE DOMAIN-CONTAINING PROTEIN"/>
    <property type="match status" value="1"/>
</dbReference>
<sequence>MMMITALNCVHQLLPLILLKKKVLQKNKYQDHGFGGCDSISLDESFKEVIYPKGDPDAVSIRKGDVELLKPGTFINDTIVDFYLKYLKNKIKPEEKHRFHFFNSFFFRKLADLDKDSSRACRGRADFQRIHKWTRKVNLFEKDFVFIPVNFSLHWSLIVICHPGELANSKDEDTEKSPKVPCILHMDSIKGSHRGLKNLIQSYLWEEWKGRQSEPVENVSSKFLNLRFVPLELPQQKNPFDCGLFLLHYVERFLEQAPANFSPFKITKFSNFLNKNWFPPEEASLKRTHIEKLIYEIVEDSSQKGPPAICNYNYPSELPKINESDAGIEFLQEIWHSTDTFHGNYSSSTADQELEITQLVAFPSKRCLLTDENYQTFKQIASLKRFKNLLSPIEEGEETGEQTAYSPADEEDGQQVAEKNEPSSPSYPAKDFRASKTSLFSGTVHLEENYDIDSSGTDVREDEPVSSEVGVNEDHPPEEILGSNPEEESESSSESSDRFAACVVEDSLEANETDDDNENEDSPSCEVISFSQFNQEIDSAETAELETNNMSVVSESEQQAAKRPRFMPPEGRR</sequence>
<dbReference type="OrthoDB" id="442460at2759"/>
<keyword evidence="4" id="KW-0378">Hydrolase</keyword>
<evidence type="ECO:0000259" key="7">
    <source>
        <dbReference type="PROSITE" id="PS50600"/>
    </source>
</evidence>
<gene>
    <name evidence="8" type="ORF">F0562_028883</name>
</gene>